<keyword evidence="3" id="KW-0597">Phosphoprotein</keyword>
<dbReference type="AlphaFoldDB" id="A0A6P1ZC64"/>
<keyword evidence="5" id="KW-0547">Nucleotide-binding</keyword>
<dbReference type="PRINTS" id="PR00344">
    <property type="entry name" value="BCTRLSENSOR"/>
</dbReference>
<dbReference type="InterPro" id="IPR013656">
    <property type="entry name" value="PAS_4"/>
</dbReference>
<evidence type="ECO:0000259" key="10">
    <source>
        <dbReference type="PROSITE" id="PS50109"/>
    </source>
</evidence>
<dbReference type="InterPro" id="IPR003594">
    <property type="entry name" value="HATPase_dom"/>
</dbReference>
<keyword evidence="6 13" id="KW-0418">Kinase</keyword>
<evidence type="ECO:0000256" key="1">
    <source>
        <dbReference type="ARBA" id="ARBA00000085"/>
    </source>
</evidence>
<dbReference type="Pfam" id="PF00512">
    <property type="entry name" value="HisKA"/>
    <property type="match status" value="1"/>
</dbReference>
<feature type="region of interest" description="Disordered" evidence="9">
    <location>
        <begin position="517"/>
        <end position="541"/>
    </location>
</feature>
<dbReference type="PROSITE" id="PS50113">
    <property type="entry name" value="PAC"/>
    <property type="match status" value="1"/>
</dbReference>
<evidence type="ECO:0000256" key="9">
    <source>
        <dbReference type="SAM" id="MobiDB-lite"/>
    </source>
</evidence>
<evidence type="ECO:0000256" key="7">
    <source>
        <dbReference type="ARBA" id="ARBA00022840"/>
    </source>
</evidence>
<evidence type="ECO:0000259" key="12">
    <source>
        <dbReference type="PROSITE" id="PS50113"/>
    </source>
</evidence>
<dbReference type="CDD" id="cd00075">
    <property type="entry name" value="HATPase"/>
    <property type="match status" value="1"/>
</dbReference>
<protein>
    <recommendedName>
        <fullName evidence="2">histidine kinase</fullName>
        <ecNumber evidence="2">2.7.13.3</ecNumber>
    </recommendedName>
</protein>
<dbReference type="NCBIfam" id="TIGR00229">
    <property type="entry name" value="sensory_box"/>
    <property type="match status" value="1"/>
</dbReference>
<evidence type="ECO:0000259" key="11">
    <source>
        <dbReference type="PROSITE" id="PS50112"/>
    </source>
</evidence>
<keyword evidence="4" id="KW-0808">Transferase</keyword>
<dbReference type="Gene3D" id="3.30.450.20">
    <property type="entry name" value="PAS domain"/>
    <property type="match status" value="1"/>
</dbReference>
<dbReference type="SMART" id="SM00387">
    <property type="entry name" value="HATPase_c"/>
    <property type="match status" value="1"/>
</dbReference>
<dbReference type="SUPFAM" id="SSF55874">
    <property type="entry name" value="ATPase domain of HSP90 chaperone/DNA topoisomerase II/histidine kinase"/>
    <property type="match status" value="1"/>
</dbReference>
<dbReference type="SUPFAM" id="SSF55785">
    <property type="entry name" value="PYP-like sensor domain (PAS domain)"/>
    <property type="match status" value="1"/>
</dbReference>
<sequence length="541" mass="60635">MPEKGKPRYPEEFREDICLWEMEGKVRIAAVGTGPGFLSLLDIVYNERFQQFLPDMVLVGIAEPGPHKGKLDYARSLDIPIYETLGELIEAEPQLSLVVEHTGLRSTTARLRKELPDNISLIDHTGAVFLCGLHDMAQANAYCQVTLDRHRTLLQAIIDEVREDILLLDSHGRVVDCNRNVLEKAGKHKQDLLGKQFFDAQVPEGQEGMFCSTDSDEQCAYTQALFSGEKTEALFTRVDQDGHLKYYRIYAYPIKNEQGRINHVVVMRRDITERTRRERMQQQADKLAVVGEMSTYLAHEIRNPLFAIAGFTNSLLKSETMNDKEREKLRIISEEITRLEHLLSSILKFARPSSSELDKVDLNEVADETVTLMRMGYEHQGYQIELKPTKKIPLVKAEPEMVKQCIVNLIKNSVEAMPQGGTLRIETGRDGEMVTLGVTDTGPGMSERQMDQAFSPFYTTKDQGCGLGLAMIRKLMSEFGGTVQLKSHEGQGTTVMLSFLPVLAEGLGEGAEWVVGEKHSEEEAKSNVPPAKQAESSSQGS</sequence>
<dbReference type="Proteomes" id="UP000434052">
    <property type="component" value="Unassembled WGS sequence"/>
</dbReference>
<dbReference type="PANTHER" id="PTHR43065">
    <property type="entry name" value="SENSOR HISTIDINE KINASE"/>
    <property type="match status" value="1"/>
</dbReference>
<evidence type="ECO:0000313" key="14">
    <source>
        <dbReference type="Proteomes" id="UP000434052"/>
    </source>
</evidence>
<evidence type="ECO:0000256" key="5">
    <source>
        <dbReference type="ARBA" id="ARBA00022741"/>
    </source>
</evidence>
<dbReference type="RefSeq" id="WP_144306872.1">
    <property type="nucleotide sequence ID" value="NZ_QMIF01000016.1"/>
</dbReference>
<evidence type="ECO:0000256" key="4">
    <source>
        <dbReference type="ARBA" id="ARBA00022679"/>
    </source>
</evidence>
<feature type="domain" description="Histidine kinase" evidence="10">
    <location>
        <begin position="296"/>
        <end position="503"/>
    </location>
</feature>
<dbReference type="InterPro" id="IPR035965">
    <property type="entry name" value="PAS-like_dom_sf"/>
</dbReference>
<feature type="domain" description="PAC" evidence="12">
    <location>
        <begin position="229"/>
        <end position="283"/>
    </location>
</feature>
<comment type="caution">
    <text evidence="13">The sequence shown here is derived from an EMBL/GenBank/DDBJ whole genome shotgun (WGS) entry which is preliminary data.</text>
</comment>
<reference evidence="13 14" key="1">
    <citation type="submission" date="2018-06" db="EMBL/GenBank/DDBJ databases">
        <title>Complete genome of Desulfovibrio marinus P48SEP.</title>
        <authorList>
            <person name="Crispim J.S."/>
            <person name="Vidigal P.M.P."/>
            <person name="Silva L.C.F."/>
            <person name="Araujo L.C."/>
            <person name="Laguardia C.N."/>
            <person name="Dias R.S."/>
            <person name="Sousa M.P."/>
            <person name="Paula S.O."/>
            <person name="Silva C."/>
        </authorList>
    </citation>
    <scope>NUCLEOTIDE SEQUENCE [LARGE SCALE GENOMIC DNA]</scope>
    <source>
        <strain evidence="13 14">P48SEP</strain>
    </source>
</reference>
<gene>
    <name evidence="13" type="ORF">DQK91_18415</name>
</gene>
<dbReference type="InterPro" id="IPR036890">
    <property type="entry name" value="HATPase_C_sf"/>
</dbReference>
<dbReference type="InterPro" id="IPR000700">
    <property type="entry name" value="PAS-assoc_C"/>
</dbReference>
<feature type="domain" description="PAS" evidence="11">
    <location>
        <begin position="150"/>
        <end position="207"/>
    </location>
</feature>
<dbReference type="InterPro" id="IPR003661">
    <property type="entry name" value="HisK_dim/P_dom"/>
</dbReference>
<dbReference type="PROSITE" id="PS50112">
    <property type="entry name" value="PAS"/>
    <property type="match status" value="1"/>
</dbReference>
<evidence type="ECO:0000256" key="3">
    <source>
        <dbReference type="ARBA" id="ARBA00022553"/>
    </source>
</evidence>
<dbReference type="EMBL" id="QMIF01000016">
    <property type="protein sequence ID" value="TVM31371.1"/>
    <property type="molecule type" value="Genomic_DNA"/>
</dbReference>
<name>A0A6P1ZC64_9BACT</name>
<dbReference type="SMART" id="SM00086">
    <property type="entry name" value="PAC"/>
    <property type="match status" value="1"/>
</dbReference>
<dbReference type="InterPro" id="IPR001610">
    <property type="entry name" value="PAC"/>
</dbReference>
<accession>A0A6P1ZC64</accession>
<dbReference type="GO" id="GO:0005524">
    <property type="term" value="F:ATP binding"/>
    <property type="evidence" value="ECO:0007669"/>
    <property type="project" value="UniProtKB-KW"/>
</dbReference>
<dbReference type="SUPFAM" id="SSF47384">
    <property type="entry name" value="Homodimeric domain of signal transducing histidine kinase"/>
    <property type="match status" value="1"/>
</dbReference>
<organism evidence="13 14">
    <name type="scientific">Oceanidesulfovibrio marinus</name>
    <dbReference type="NCBI Taxonomy" id="370038"/>
    <lineage>
        <taxon>Bacteria</taxon>
        <taxon>Pseudomonadati</taxon>
        <taxon>Thermodesulfobacteriota</taxon>
        <taxon>Desulfovibrionia</taxon>
        <taxon>Desulfovibrionales</taxon>
        <taxon>Desulfovibrionaceae</taxon>
        <taxon>Oceanidesulfovibrio</taxon>
    </lineage>
</organism>
<dbReference type="PANTHER" id="PTHR43065:SF10">
    <property type="entry name" value="PEROXIDE STRESS-ACTIVATED HISTIDINE KINASE MAK3"/>
    <property type="match status" value="1"/>
</dbReference>
<evidence type="ECO:0000256" key="8">
    <source>
        <dbReference type="ARBA" id="ARBA00023012"/>
    </source>
</evidence>
<keyword evidence="8" id="KW-0902">Two-component regulatory system</keyword>
<dbReference type="InterPro" id="IPR005467">
    <property type="entry name" value="His_kinase_dom"/>
</dbReference>
<evidence type="ECO:0000313" key="13">
    <source>
        <dbReference type="EMBL" id="TVM31371.1"/>
    </source>
</evidence>
<dbReference type="EC" id="2.7.13.3" evidence="2"/>
<dbReference type="InterPro" id="IPR004358">
    <property type="entry name" value="Sig_transdc_His_kin-like_C"/>
</dbReference>
<dbReference type="InterPro" id="IPR036097">
    <property type="entry name" value="HisK_dim/P_sf"/>
</dbReference>
<dbReference type="CDD" id="cd00082">
    <property type="entry name" value="HisKA"/>
    <property type="match status" value="1"/>
</dbReference>
<evidence type="ECO:0000256" key="2">
    <source>
        <dbReference type="ARBA" id="ARBA00012438"/>
    </source>
</evidence>
<evidence type="ECO:0000256" key="6">
    <source>
        <dbReference type="ARBA" id="ARBA00022777"/>
    </source>
</evidence>
<proteinExistence type="predicted"/>
<dbReference type="Gene3D" id="1.10.287.130">
    <property type="match status" value="1"/>
</dbReference>
<dbReference type="OrthoDB" id="1931120at2"/>
<dbReference type="GO" id="GO:0000155">
    <property type="term" value="F:phosphorelay sensor kinase activity"/>
    <property type="evidence" value="ECO:0007669"/>
    <property type="project" value="InterPro"/>
</dbReference>
<comment type="catalytic activity">
    <reaction evidence="1">
        <text>ATP + protein L-histidine = ADP + protein N-phospho-L-histidine.</text>
        <dbReference type="EC" id="2.7.13.3"/>
    </reaction>
</comment>
<dbReference type="Pfam" id="PF08448">
    <property type="entry name" value="PAS_4"/>
    <property type="match status" value="1"/>
</dbReference>
<dbReference type="SMART" id="SM00388">
    <property type="entry name" value="HisKA"/>
    <property type="match status" value="1"/>
</dbReference>
<dbReference type="CDD" id="cd00130">
    <property type="entry name" value="PAS"/>
    <property type="match status" value="1"/>
</dbReference>
<dbReference type="PROSITE" id="PS50109">
    <property type="entry name" value="HIS_KIN"/>
    <property type="match status" value="1"/>
</dbReference>
<keyword evidence="7" id="KW-0067">ATP-binding</keyword>
<dbReference type="InterPro" id="IPR000014">
    <property type="entry name" value="PAS"/>
</dbReference>
<dbReference type="Pfam" id="PF02518">
    <property type="entry name" value="HATPase_c"/>
    <property type="match status" value="1"/>
</dbReference>
<dbReference type="Gene3D" id="3.30.565.10">
    <property type="entry name" value="Histidine kinase-like ATPase, C-terminal domain"/>
    <property type="match status" value="1"/>
</dbReference>